<dbReference type="PROSITE" id="PS51257">
    <property type="entry name" value="PROKAR_LIPOPROTEIN"/>
    <property type="match status" value="1"/>
</dbReference>
<evidence type="ECO:0000313" key="3">
    <source>
        <dbReference type="EMBL" id="QQX51318.1"/>
    </source>
</evidence>
<proteinExistence type="predicted"/>
<feature type="chain" id="PRO_5031327217" description="Lipoprotein" evidence="2">
    <location>
        <begin position="25"/>
        <end position="140"/>
    </location>
</feature>
<evidence type="ECO:0000256" key="2">
    <source>
        <dbReference type="SAM" id="SignalP"/>
    </source>
</evidence>
<reference evidence="3 4" key="1">
    <citation type="submission" date="2021-01" db="EMBL/GenBank/DDBJ databases">
        <title>Chromosome sequence of Serratia proteamaculans strain 94 rif-r, isolated from spoiled beef.</title>
        <authorList>
            <person name="Zaytseva Y.V."/>
            <person name="Iablokov S.N."/>
            <person name="Klyukina A."/>
        </authorList>
    </citation>
    <scope>NUCLEOTIDE SEQUENCE [LARGE SCALE GENOMIC DNA]</scope>
    <source>
        <strain evidence="3 4">94 rif-r</strain>
    </source>
</reference>
<dbReference type="RefSeq" id="WP_207977514.1">
    <property type="nucleotide sequence ID" value="NZ_CAMISL010000002.1"/>
</dbReference>
<evidence type="ECO:0000313" key="4">
    <source>
        <dbReference type="Proteomes" id="UP000596176"/>
    </source>
</evidence>
<evidence type="ECO:0008006" key="5">
    <source>
        <dbReference type="Google" id="ProtNLM"/>
    </source>
</evidence>
<keyword evidence="1" id="KW-0175">Coiled coil</keyword>
<dbReference type="AlphaFoldDB" id="A0A7U0RLP3"/>
<sequence length="140" mass="15354">MMVKHINLSVRVGILCLVVMGATACQNPKSTKPLAAGKTSATSEISEETLRKQREAERLQQCQEQLGALRNINAKQFQQYKQAFDSLMSGASQYAGVRTKVNGDTQETVDALYRYKVNFLCAGVNQAVLTGLAERGELVK</sequence>
<name>A0A7U0RLP3_SERPR</name>
<feature type="coiled-coil region" evidence="1">
    <location>
        <begin position="45"/>
        <end position="72"/>
    </location>
</feature>
<feature type="signal peptide" evidence="2">
    <location>
        <begin position="1"/>
        <end position="24"/>
    </location>
</feature>
<gene>
    <name evidence="3" type="ORF">JKX24_13865</name>
</gene>
<dbReference type="Proteomes" id="UP000596176">
    <property type="component" value="Chromosome"/>
</dbReference>
<dbReference type="EMBL" id="CP068391">
    <property type="protein sequence ID" value="QQX51318.1"/>
    <property type="molecule type" value="Genomic_DNA"/>
</dbReference>
<organism evidence="3 4">
    <name type="scientific">Serratia proteamaculans</name>
    <dbReference type="NCBI Taxonomy" id="28151"/>
    <lineage>
        <taxon>Bacteria</taxon>
        <taxon>Pseudomonadati</taxon>
        <taxon>Pseudomonadota</taxon>
        <taxon>Gammaproteobacteria</taxon>
        <taxon>Enterobacterales</taxon>
        <taxon>Yersiniaceae</taxon>
        <taxon>Serratia</taxon>
    </lineage>
</organism>
<protein>
    <recommendedName>
        <fullName evidence="5">Lipoprotein</fullName>
    </recommendedName>
</protein>
<keyword evidence="2" id="KW-0732">Signal</keyword>
<evidence type="ECO:0000256" key="1">
    <source>
        <dbReference type="SAM" id="Coils"/>
    </source>
</evidence>
<accession>A0A7U0RLP3</accession>